<gene>
    <name evidence="11" type="ORF">HUW48_09470</name>
</gene>
<dbReference type="GO" id="GO:0048038">
    <property type="term" value="F:quinone binding"/>
    <property type="evidence" value="ECO:0007669"/>
    <property type="project" value="InterPro"/>
</dbReference>
<dbReference type="InterPro" id="IPR036909">
    <property type="entry name" value="Cyt_c-like_dom_sf"/>
</dbReference>
<dbReference type="SMART" id="SM00564">
    <property type="entry name" value="PQQ"/>
    <property type="match status" value="7"/>
</dbReference>
<dbReference type="InterPro" id="IPR011047">
    <property type="entry name" value="Quinoprotein_ADH-like_sf"/>
</dbReference>
<evidence type="ECO:0000313" key="12">
    <source>
        <dbReference type="Proteomes" id="UP000514509"/>
    </source>
</evidence>
<dbReference type="GO" id="GO:0020037">
    <property type="term" value="F:heme binding"/>
    <property type="evidence" value="ECO:0007669"/>
    <property type="project" value="InterPro"/>
</dbReference>
<comment type="similarity">
    <text evidence="2">Belongs to the bacterial PQQ dehydrogenase family.</text>
</comment>
<evidence type="ECO:0000256" key="3">
    <source>
        <dbReference type="ARBA" id="ARBA00022617"/>
    </source>
</evidence>
<keyword evidence="6" id="KW-0560">Oxidoreductase</keyword>
<evidence type="ECO:0000256" key="6">
    <source>
        <dbReference type="ARBA" id="ARBA00023002"/>
    </source>
</evidence>
<dbReference type="CDD" id="cd10280">
    <property type="entry name" value="PQQ_mGDH"/>
    <property type="match status" value="1"/>
</dbReference>
<accession>A0A7L7L610</accession>
<dbReference type="PANTHER" id="PTHR32303">
    <property type="entry name" value="QUINOPROTEIN ALCOHOL DEHYDROGENASE (CYTOCHROME C)"/>
    <property type="match status" value="1"/>
</dbReference>
<dbReference type="Pfam" id="PF13442">
    <property type="entry name" value="Cytochrome_CBB3"/>
    <property type="match status" value="1"/>
</dbReference>
<dbReference type="Gene3D" id="1.10.760.10">
    <property type="entry name" value="Cytochrome c-like domain"/>
    <property type="match status" value="1"/>
</dbReference>
<evidence type="ECO:0000256" key="5">
    <source>
        <dbReference type="ARBA" id="ARBA00022729"/>
    </source>
</evidence>
<dbReference type="GO" id="GO:0016614">
    <property type="term" value="F:oxidoreductase activity, acting on CH-OH group of donors"/>
    <property type="evidence" value="ECO:0007669"/>
    <property type="project" value="InterPro"/>
</dbReference>
<dbReference type="RefSeq" id="WP_182415435.1">
    <property type="nucleotide sequence ID" value="NZ_CP055153.1"/>
</dbReference>
<dbReference type="InterPro" id="IPR018391">
    <property type="entry name" value="PQQ_b-propeller_rpt"/>
</dbReference>
<dbReference type="InterPro" id="IPR017511">
    <property type="entry name" value="PQQ_mDH"/>
</dbReference>
<dbReference type="PROSITE" id="PS51007">
    <property type="entry name" value="CYTC"/>
    <property type="match status" value="1"/>
</dbReference>
<keyword evidence="12" id="KW-1185">Reference proteome</keyword>
<dbReference type="EMBL" id="CP055153">
    <property type="protein sequence ID" value="QMU28248.1"/>
    <property type="molecule type" value="Genomic_DNA"/>
</dbReference>
<evidence type="ECO:0000256" key="7">
    <source>
        <dbReference type="ARBA" id="ARBA00023004"/>
    </source>
</evidence>
<evidence type="ECO:0000313" key="11">
    <source>
        <dbReference type="EMBL" id="QMU28248.1"/>
    </source>
</evidence>
<feature type="region of interest" description="Disordered" evidence="9">
    <location>
        <begin position="568"/>
        <end position="588"/>
    </location>
</feature>
<evidence type="ECO:0000256" key="4">
    <source>
        <dbReference type="ARBA" id="ARBA00022723"/>
    </source>
</evidence>
<dbReference type="GO" id="GO:0046872">
    <property type="term" value="F:metal ion binding"/>
    <property type="evidence" value="ECO:0007669"/>
    <property type="project" value="UniProtKB-KW"/>
</dbReference>
<dbReference type="InterPro" id="IPR009056">
    <property type="entry name" value="Cyt_c-like_dom"/>
</dbReference>
<evidence type="ECO:0000256" key="8">
    <source>
        <dbReference type="PROSITE-ProRule" id="PRU00433"/>
    </source>
</evidence>
<keyword evidence="4 8" id="KW-0479">Metal-binding</keyword>
<reference evidence="11 12" key="1">
    <citation type="submission" date="2020-08" db="EMBL/GenBank/DDBJ databases">
        <title>Adhaeribacter dokdonensis sp. nov., isolated from the rhizosphere of Elymus tsukushiensis, a plant native to the Dokdo Islands, Republic of Korea.</title>
        <authorList>
            <person name="Ghim S.Y."/>
        </authorList>
    </citation>
    <scope>NUCLEOTIDE SEQUENCE [LARGE SCALE GENOMIC DNA]</scope>
    <source>
        <strain evidence="11 12">KUDC8001</strain>
    </source>
</reference>
<dbReference type="KEGG" id="add:HUW48_09470"/>
<dbReference type="PANTHER" id="PTHR32303:SF4">
    <property type="entry name" value="QUINOPROTEIN GLUCOSE DEHYDROGENASE"/>
    <property type="match status" value="1"/>
</dbReference>
<keyword evidence="3 8" id="KW-0349">Heme</keyword>
<dbReference type="Pfam" id="PF01011">
    <property type="entry name" value="PQQ"/>
    <property type="match status" value="2"/>
</dbReference>
<keyword evidence="7 8" id="KW-0408">Iron</keyword>
<dbReference type="GO" id="GO:0016020">
    <property type="term" value="C:membrane"/>
    <property type="evidence" value="ECO:0007669"/>
    <property type="project" value="InterPro"/>
</dbReference>
<dbReference type="PROSITE" id="PS51257">
    <property type="entry name" value="PROKAR_LIPOPROTEIN"/>
    <property type="match status" value="1"/>
</dbReference>
<evidence type="ECO:0000256" key="1">
    <source>
        <dbReference type="ARBA" id="ARBA00001931"/>
    </source>
</evidence>
<keyword evidence="5" id="KW-0732">Signal</keyword>
<dbReference type="SUPFAM" id="SSF50998">
    <property type="entry name" value="Quinoprotein alcohol dehydrogenase-like"/>
    <property type="match status" value="1"/>
</dbReference>
<evidence type="ECO:0000259" key="10">
    <source>
        <dbReference type="PROSITE" id="PS51007"/>
    </source>
</evidence>
<protein>
    <submittedName>
        <fullName evidence="11">PQQ-binding-like beta-propeller repeat protein</fullName>
    </submittedName>
</protein>
<comment type="cofactor">
    <cofactor evidence="1">
        <name>pyrroloquinoline quinone</name>
        <dbReference type="ChEBI" id="CHEBI:58442"/>
    </cofactor>
</comment>
<name>A0A7L7L610_9BACT</name>
<proteinExistence type="inferred from homology"/>
<evidence type="ECO:0000256" key="2">
    <source>
        <dbReference type="ARBA" id="ARBA00008156"/>
    </source>
</evidence>
<evidence type="ECO:0000256" key="9">
    <source>
        <dbReference type="SAM" id="MobiDB-lite"/>
    </source>
</evidence>
<dbReference type="InterPro" id="IPR002372">
    <property type="entry name" value="PQQ_rpt_dom"/>
</dbReference>
<feature type="domain" description="Cytochrome c" evidence="10">
    <location>
        <begin position="490"/>
        <end position="566"/>
    </location>
</feature>
<dbReference type="AlphaFoldDB" id="A0A7L7L610"/>
<dbReference type="GO" id="GO:0009055">
    <property type="term" value="F:electron transfer activity"/>
    <property type="evidence" value="ECO:0007669"/>
    <property type="project" value="InterPro"/>
</dbReference>
<sequence length="733" mass="80743">MKYSIKPLAVGLLLLGSCLNLNRQKSNVISNQKEVDYPNYGGNKAGNRYSPLNQINPDNVQNLQVAWMYDTAEKPDQNDPKPQRPKAIQCQPIVVNGVLYGTTSELKLFALKAGTGEQLWIFEPLKEDTKFNTSRGVCYWENGDDQRILYSVGSNLYAVNAQTGQKIESFGKNGTVDLHEGLQTNMDHDVSKLSVTASTPGVVYKNTIVMGSSVSESGDAAPGHIRAFDVITGKLKWVFHTVPQPGEYGYETWPPNAYKYIGAANNWSGLVLDEKRGTVYFGTGSPASDFYGGAREGENLFATCIMALDAETGQRKWHYQTIHHDLWDRDHPSPPNLTTVKHKGKKIDAVVQATKDGVVYVLDRDTGKSLFPVEERPVPTTPALPGEHPFPTQKFPLKPAPFAHQVFTEADITNISPEAHAYVKERFEEMRTDHKFTPPSEKGTILFGYSGGAEWGGNSIDPDGILYQNANDDPWILQMVSQEERNKEMASLSKGHGFYLANCAVCHGKDRKGSGSEFPNLTDISKRNNAEGIMAILAKGSGRMPAFEHIPKENREAIVRFLLNTETAADKEESEHSETGPSETGKKESFPYVPRYVNKVWKKFTDQNGYPAIKPPWGTLSAIDLNTGEYLWRVPLGEYPELTKKGIPITGTESYGGPVVTAGGLVFIAATRDEKIRAFNKKTGKVVWEYQLPAGGFATPITYMVNGKQYVVIAAGGARGLKAGGKYVAFALP</sequence>
<dbReference type="Gene3D" id="2.140.10.10">
    <property type="entry name" value="Quinoprotein alcohol dehydrogenase-like superfamily"/>
    <property type="match status" value="2"/>
</dbReference>
<dbReference type="Proteomes" id="UP000514509">
    <property type="component" value="Chromosome"/>
</dbReference>
<organism evidence="11 12">
    <name type="scientific">Adhaeribacter radiodurans</name>
    <dbReference type="NCBI Taxonomy" id="2745197"/>
    <lineage>
        <taxon>Bacteria</taxon>
        <taxon>Pseudomonadati</taxon>
        <taxon>Bacteroidota</taxon>
        <taxon>Cytophagia</taxon>
        <taxon>Cytophagales</taxon>
        <taxon>Hymenobacteraceae</taxon>
        <taxon>Adhaeribacter</taxon>
    </lineage>
</organism>
<dbReference type="SUPFAM" id="SSF46626">
    <property type="entry name" value="Cytochrome c"/>
    <property type="match status" value="1"/>
</dbReference>